<dbReference type="Gene3D" id="4.10.60.10">
    <property type="entry name" value="Zinc finger, CCHC-type"/>
    <property type="match status" value="1"/>
</dbReference>
<dbReference type="SMART" id="SM00343">
    <property type="entry name" value="ZnF_C2HC"/>
    <property type="match status" value="2"/>
</dbReference>
<proteinExistence type="inferred from homology"/>
<feature type="region of interest" description="Disordered" evidence="6">
    <location>
        <begin position="432"/>
        <end position="478"/>
    </location>
</feature>
<reference evidence="9" key="1">
    <citation type="submission" date="2018-05" db="EMBL/GenBank/DDBJ databases">
        <title>Draft genome sequence of Stemphylium lycopersici strain CIDEFI 213.</title>
        <authorList>
            <person name="Medina R."/>
            <person name="Franco M.E.E."/>
            <person name="Lucentini C.G."/>
            <person name="Saparrat M.C.N."/>
            <person name="Balatti P.A."/>
        </authorList>
    </citation>
    <scope>NUCLEOTIDE SEQUENCE [LARGE SCALE GENOMIC DNA]</scope>
    <source>
        <strain evidence="9">CIDEFI 213</strain>
    </source>
</reference>
<dbReference type="SUPFAM" id="SSF57756">
    <property type="entry name" value="Retrovirus zinc finger-like domains"/>
    <property type="match status" value="1"/>
</dbReference>
<dbReference type="AlphaFoldDB" id="A0A364N2F6"/>
<feature type="compositionally biased region" description="Basic and acidic residues" evidence="6">
    <location>
        <begin position="182"/>
        <end position="197"/>
    </location>
</feature>
<comment type="cofactor">
    <cofactor evidence="1">
        <name>FMN</name>
        <dbReference type="ChEBI" id="CHEBI:58210"/>
    </cofactor>
</comment>
<organism evidence="8 9">
    <name type="scientific">Stemphylium lycopersici</name>
    <name type="common">Tomato gray leaf spot disease fungus</name>
    <name type="synonym">Thyrospora lycopersici</name>
    <dbReference type="NCBI Taxonomy" id="183478"/>
    <lineage>
        <taxon>Eukaryota</taxon>
        <taxon>Fungi</taxon>
        <taxon>Dikarya</taxon>
        <taxon>Ascomycota</taxon>
        <taxon>Pezizomycotina</taxon>
        <taxon>Dothideomycetes</taxon>
        <taxon>Pleosporomycetidae</taxon>
        <taxon>Pleosporales</taxon>
        <taxon>Pleosporineae</taxon>
        <taxon>Pleosporaceae</taxon>
        <taxon>Stemphylium</taxon>
    </lineage>
</organism>
<feature type="domain" description="CCHC-type" evidence="7">
    <location>
        <begin position="221"/>
        <end position="236"/>
    </location>
</feature>
<dbReference type="EMBL" id="QGDH01000068">
    <property type="protein sequence ID" value="RAR10223.1"/>
    <property type="molecule type" value="Genomic_DNA"/>
</dbReference>
<feature type="compositionally biased region" description="Basic and acidic residues" evidence="6">
    <location>
        <begin position="445"/>
        <end position="469"/>
    </location>
</feature>
<dbReference type="InterPro" id="IPR002563">
    <property type="entry name" value="Flavin_Rdtase-like_dom"/>
</dbReference>
<dbReference type="InterPro" id="IPR001878">
    <property type="entry name" value="Znf_CCHC"/>
</dbReference>
<keyword evidence="5" id="KW-0863">Zinc-finger</keyword>
<keyword evidence="9" id="KW-1185">Reference proteome</keyword>
<dbReference type="PROSITE" id="PS50158">
    <property type="entry name" value="ZF_CCHC"/>
    <property type="match status" value="2"/>
</dbReference>
<evidence type="ECO:0000256" key="2">
    <source>
        <dbReference type="ARBA" id="ARBA00022630"/>
    </source>
</evidence>
<feature type="region of interest" description="Disordered" evidence="6">
    <location>
        <begin position="132"/>
        <end position="213"/>
    </location>
</feature>
<dbReference type="InterPro" id="IPR036875">
    <property type="entry name" value="Znf_CCHC_sf"/>
</dbReference>
<feature type="compositionally biased region" description="Basic and acidic residues" evidence="6">
    <location>
        <begin position="159"/>
        <end position="172"/>
    </location>
</feature>
<dbReference type="SUPFAM" id="SSF50475">
    <property type="entry name" value="FMN-binding split barrel"/>
    <property type="match status" value="1"/>
</dbReference>
<dbReference type="Pfam" id="PF01613">
    <property type="entry name" value="Flavin_Reduct"/>
    <property type="match status" value="1"/>
</dbReference>
<accession>A0A364N2F6</accession>
<dbReference type="PANTHER" id="PTHR33798">
    <property type="entry name" value="FLAVOPROTEIN OXYGENASE"/>
    <property type="match status" value="1"/>
</dbReference>
<dbReference type="InterPro" id="IPR012349">
    <property type="entry name" value="Split_barrel_FMN-bd"/>
</dbReference>
<feature type="region of interest" description="Disordered" evidence="6">
    <location>
        <begin position="323"/>
        <end position="350"/>
    </location>
</feature>
<gene>
    <name evidence="8" type="ORF">DDE83_005184</name>
</gene>
<feature type="compositionally biased region" description="Basic and acidic residues" evidence="6">
    <location>
        <begin position="323"/>
        <end position="332"/>
    </location>
</feature>
<sequence>MTNYQLWIKAVLSQPIAIVSTRSKNGTVVNLAPSSFFTMVHVGPSLFVFGLVSPLDKPKDMLHNLQETGECVIKSVPERTVEAVNAADINSPYGVSEWVVTAGFNLRLQDRGLCEGGRGCVEYGVQELAGQGDKNMSRIRKSRNRPPPDKRRRTYAAAEAKEAYVRDSERSRSRSPALAQDRQPDRHYRDRSPLRDDEVTDWLPPRSHGRQIASHKNGGVRCYACNETGHKAIDCKGAAGGLSSYSVRVCFHCGELDHIARECTVRVGQIKTDADIAAGNGRFQQPKNAANRRSWPPAPDQKVVHDWGKGVRGDRWVPQEAWDEHSRNESFGDPRQTFRSPHKAGSSNDRFEQYRNARGDAEQHWSRAVSSSARAIEDEVDWDDDALDAGDAANGKMRNAPQKMQRESHSNVLKQLQGPRLYATDAYQMRQPMTKESTSGAQMAHARDERERSQELRPETTKEDPRSSQEDDLNAPPTAYDLRGYDYHIHKKYTKLPRSQRFVNGGNGKVAPARYGSEQLHDFGLCFTTFLTKYCCEMGLHCPWRHHPLSATERAWITEYGKYRGKEFLDNVDRCWAFPEIPVPAATMHGLGDD</sequence>
<evidence type="ECO:0000256" key="5">
    <source>
        <dbReference type="PROSITE-ProRule" id="PRU00047"/>
    </source>
</evidence>
<comment type="caution">
    <text evidence="8">The sequence shown here is derived from an EMBL/GenBank/DDBJ whole genome shotgun (WGS) entry which is preliminary data.</text>
</comment>
<evidence type="ECO:0000256" key="1">
    <source>
        <dbReference type="ARBA" id="ARBA00001917"/>
    </source>
</evidence>
<dbReference type="GO" id="GO:0010181">
    <property type="term" value="F:FMN binding"/>
    <property type="evidence" value="ECO:0007669"/>
    <property type="project" value="InterPro"/>
</dbReference>
<dbReference type="PANTHER" id="PTHR33798:SF5">
    <property type="entry name" value="FLAVIN REDUCTASE LIKE DOMAIN-CONTAINING PROTEIN"/>
    <property type="match status" value="1"/>
</dbReference>
<evidence type="ECO:0000313" key="8">
    <source>
        <dbReference type="EMBL" id="RAR10223.1"/>
    </source>
</evidence>
<keyword evidence="5" id="KW-0862">Zinc</keyword>
<name>A0A364N2F6_STELY</name>
<evidence type="ECO:0000259" key="7">
    <source>
        <dbReference type="PROSITE" id="PS50158"/>
    </source>
</evidence>
<feature type="region of interest" description="Disordered" evidence="6">
    <location>
        <begin position="286"/>
        <end position="306"/>
    </location>
</feature>
<keyword evidence="3" id="KW-0288">FMN</keyword>
<comment type="similarity">
    <text evidence="4">Belongs to the flavoredoxin family.</text>
</comment>
<keyword evidence="5" id="KW-0479">Metal-binding</keyword>
<dbReference type="STRING" id="183478.A0A364N2F6"/>
<evidence type="ECO:0000256" key="4">
    <source>
        <dbReference type="ARBA" id="ARBA00038054"/>
    </source>
</evidence>
<feature type="region of interest" description="Disordered" evidence="6">
    <location>
        <begin position="386"/>
        <end position="419"/>
    </location>
</feature>
<dbReference type="GO" id="GO:0003676">
    <property type="term" value="F:nucleic acid binding"/>
    <property type="evidence" value="ECO:0007669"/>
    <property type="project" value="InterPro"/>
</dbReference>
<dbReference type="Pfam" id="PF00098">
    <property type="entry name" value="zf-CCHC"/>
    <property type="match status" value="2"/>
</dbReference>
<dbReference type="Gene3D" id="2.30.110.10">
    <property type="entry name" value="Electron Transport, Fmn-binding Protein, Chain A"/>
    <property type="match status" value="1"/>
</dbReference>
<evidence type="ECO:0000256" key="3">
    <source>
        <dbReference type="ARBA" id="ARBA00022643"/>
    </source>
</evidence>
<evidence type="ECO:0000256" key="6">
    <source>
        <dbReference type="SAM" id="MobiDB-lite"/>
    </source>
</evidence>
<keyword evidence="2" id="KW-0285">Flavoprotein</keyword>
<feature type="compositionally biased region" description="Basic residues" evidence="6">
    <location>
        <begin position="137"/>
        <end position="154"/>
    </location>
</feature>
<dbReference type="GO" id="GO:0008270">
    <property type="term" value="F:zinc ion binding"/>
    <property type="evidence" value="ECO:0007669"/>
    <property type="project" value="UniProtKB-KW"/>
</dbReference>
<dbReference type="Proteomes" id="UP000249619">
    <property type="component" value="Unassembled WGS sequence"/>
</dbReference>
<evidence type="ECO:0000313" key="9">
    <source>
        <dbReference type="Proteomes" id="UP000249619"/>
    </source>
</evidence>
<protein>
    <recommendedName>
        <fullName evidence="7">CCHC-type domain-containing protein</fullName>
    </recommendedName>
</protein>
<feature type="domain" description="CCHC-type" evidence="7">
    <location>
        <begin position="250"/>
        <end position="263"/>
    </location>
</feature>